<keyword evidence="3" id="KW-1185">Reference proteome</keyword>
<feature type="region of interest" description="Disordered" evidence="1">
    <location>
        <begin position="98"/>
        <end position="120"/>
    </location>
</feature>
<feature type="compositionally biased region" description="Polar residues" evidence="1">
    <location>
        <begin position="10"/>
        <end position="20"/>
    </location>
</feature>
<proteinExistence type="predicted"/>
<reference evidence="2" key="1">
    <citation type="submission" date="2023-04" db="EMBL/GenBank/DDBJ databases">
        <title>Phytophthora fragariaefolia NBRC 109709.</title>
        <authorList>
            <person name="Ichikawa N."/>
            <person name="Sato H."/>
            <person name="Tonouchi N."/>
        </authorList>
    </citation>
    <scope>NUCLEOTIDE SEQUENCE</scope>
    <source>
        <strain evidence="2">NBRC 109709</strain>
    </source>
</reference>
<comment type="caution">
    <text evidence="2">The sequence shown here is derived from an EMBL/GenBank/DDBJ whole genome shotgun (WGS) entry which is preliminary data.</text>
</comment>
<evidence type="ECO:0000256" key="1">
    <source>
        <dbReference type="SAM" id="MobiDB-lite"/>
    </source>
</evidence>
<dbReference type="AlphaFoldDB" id="A0A9W7CZ36"/>
<evidence type="ECO:0000313" key="3">
    <source>
        <dbReference type="Proteomes" id="UP001165121"/>
    </source>
</evidence>
<dbReference type="Proteomes" id="UP001165121">
    <property type="component" value="Unassembled WGS sequence"/>
</dbReference>
<gene>
    <name evidence="2" type="ORF">Pfra01_001865200</name>
</gene>
<dbReference type="EMBL" id="BSXT01002319">
    <property type="protein sequence ID" value="GMF48354.1"/>
    <property type="molecule type" value="Genomic_DNA"/>
</dbReference>
<feature type="region of interest" description="Disordered" evidence="1">
    <location>
        <begin position="1"/>
        <end position="20"/>
    </location>
</feature>
<evidence type="ECO:0000313" key="2">
    <source>
        <dbReference type="EMBL" id="GMF48354.1"/>
    </source>
</evidence>
<accession>A0A9W7CZ36</accession>
<name>A0A9W7CZ36_9STRA</name>
<dbReference type="OrthoDB" id="10378423at2759"/>
<feature type="compositionally biased region" description="Polar residues" evidence="1">
    <location>
        <begin position="109"/>
        <end position="120"/>
    </location>
</feature>
<organism evidence="2 3">
    <name type="scientific">Phytophthora fragariaefolia</name>
    <dbReference type="NCBI Taxonomy" id="1490495"/>
    <lineage>
        <taxon>Eukaryota</taxon>
        <taxon>Sar</taxon>
        <taxon>Stramenopiles</taxon>
        <taxon>Oomycota</taxon>
        <taxon>Peronosporomycetes</taxon>
        <taxon>Peronosporales</taxon>
        <taxon>Peronosporaceae</taxon>
        <taxon>Phytophthora</taxon>
    </lineage>
</organism>
<protein>
    <submittedName>
        <fullName evidence="2">Unnamed protein product</fullName>
    </submittedName>
</protein>
<sequence>MTLPAISGAPSVSNSLNTPKRNTISSIRNFATFSAVCCVTQHATEYLVTYSTAAITYLSPPVAMGNGPATSKAHLSPTAPPLKLRNGGITSQGFAFLEPHSGHPRTHRLTSLYSPGHQYN</sequence>